<gene>
    <name evidence="1" type="ORF">HPLM_LOCUS19964</name>
</gene>
<dbReference type="Proteomes" id="UP000268014">
    <property type="component" value="Unassembled WGS sequence"/>
</dbReference>
<organism evidence="1 2">
    <name type="scientific">Haemonchus placei</name>
    <name type="common">Barber's pole worm</name>
    <dbReference type="NCBI Taxonomy" id="6290"/>
    <lineage>
        <taxon>Eukaryota</taxon>
        <taxon>Metazoa</taxon>
        <taxon>Ecdysozoa</taxon>
        <taxon>Nematoda</taxon>
        <taxon>Chromadorea</taxon>
        <taxon>Rhabditida</taxon>
        <taxon>Rhabditina</taxon>
        <taxon>Rhabditomorpha</taxon>
        <taxon>Strongyloidea</taxon>
        <taxon>Trichostrongylidae</taxon>
        <taxon>Haemonchus</taxon>
    </lineage>
</organism>
<protein>
    <submittedName>
        <fullName evidence="1">Uncharacterized protein</fullName>
    </submittedName>
</protein>
<accession>A0A3P7Z9F3</accession>
<name>A0A3P7Z9F3_HAEPC</name>
<reference evidence="1 2" key="1">
    <citation type="submission" date="2018-11" db="EMBL/GenBank/DDBJ databases">
        <authorList>
            <consortium name="Pathogen Informatics"/>
        </authorList>
    </citation>
    <scope>NUCLEOTIDE SEQUENCE [LARGE SCALE GENOMIC DNA]</scope>
    <source>
        <strain evidence="1 2">MHpl1</strain>
    </source>
</reference>
<keyword evidence="2" id="KW-1185">Reference proteome</keyword>
<dbReference type="EMBL" id="UZAF01021743">
    <property type="protein sequence ID" value="VDO80607.1"/>
    <property type="molecule type" value="Genomic_DNA"/>
</dbReference>
<evidence type="ECO:0000313" key="1">
    <source>
        <dbReference type="EMBL" id="VDO80607.1"/>
    </source>
</evidence>
<evidence type="ECO:0000313" key="2">
    <source>
        <dbReference type="Proteomes" id="UP000268014"/>
    </source>
</evidence>
<sequence length="31" mass="3367">MMTVPLPLTHGCDGLRTVSENSGFAHVRRIA</sequence>
<dbReference type="AlphaFoldDB" id="A0A3P7Z9F3"/>
<proteinExistence type="predicted"/>